<reference evidence="2 3" key="1">
    <citation type="journal article" date="2022" name="bioRxiv">
        <title>Genomics of Preaxostyla Flagellates Illuminates Evolutionary Transitions and the Path Towards Mitochondrial Loss.</title>
        <authorList>
            <person name="Novak L.V.F."/>
            <person name="Treitli S.C."/>
            <person name="Pyrih J."/>
            <person name="Halakuc P."/>
            <person name="Pipaliya S.V."/>
            <person name="Vacek V."/>
            <person name="Brzon O."/>
            <person name="Soukal P."/>
            <person name="Eme L."/>
            <person name="Dacks J.B."/>
            <person name="Karnkowska A."/>
            <person name="Elias M."/>
            <person name="Hampl V."/>
        </authorList>
    </citation>
    <scope>NUCLEOTIDE SEQUENCE [LARGE SCALE GENOMIC DNA]</scope>
    <source>
        <strain evidence="2">NAU3</strain>
        <tissue evidence="2">Gut</tissue>
    </source>
</reference>
<dbReference type="Proteomes" id="UP001281761">
    <property type="component" value="Unassembled WGS sequence"/>
</dbReference>
<protein>
    <submittedName>
        <fullName evidence="2">Uncharacterized protein</fullName>
    </submittedName>
</protein>
<feature type="compositionally biased region" description="Polar residues" evidence="1">
    <location>
        <begin position="204"/>
        <end position="219"/>
    </location>
</feature>
<feature type="region of interest" description="Disordered" evidence="1">
    <location>
        <begin position="126"/>
        <end position="151"/>
    </location>
</feature>
<feature type="region of interest" description="Disordered" evidence="1">
    <location>
        <begin position="711"/>
        <end position="770"/>
    </location>
</feature>
<dbReference type="EMBL" id="JARBJD010000174">
    <property type="protein sequence ID" value="KAK2948538.1"/>
    <property type="molecule type" value="Genomic_DNA"/>
</dbReference>
<feature type="region of interest" description="Disordered" evidence="1">
    <location>
        <begin position="445"/>
        <end position="512"/>
    </location>
</feature>
<keyword evidence="3" id="KW-1185">Reference proteome</keyword>
<feature type="region of interest" description="Disordered" evidence="1">
    <location>
        <begin position="167"/>
        <end position="219"/>
    </location>
</feature>
<feature type="compositionally biased region" description="Basic and acidic residues" evidence="1">
    <location>
        <begin position="599"/>
        <end position="610"/>
    </location>
</feature>
<accession>A0ABQ9X8C9</accession>
<feature type="compositionally biased region" description="Acidic residues" evidence="1">
    <location>
        <begin position="445"/>
        <end position="456"/>
    </location>
</feature>
<organism evidence="2 3">
    <name type="scientific">Blattamonas nauphoetae</name>
    <dbReference type="NCBI Taxonomy" id="2049346"/>
    <lineage>
        <taxon>Eukaryota</taxon>
        <taxon>Metamonada</taxon>
        <taxon>Preaxostyla</taxon>
        <taxon>Oxymonadida</taxon>
        <taxon>Blattamonas</taxon>
    </lineage>
</organism>
<gene>
    <name evidence="2" type="ORF">BLNAU_16524</name>
</gene>
<feature type="compositionally biased region" description="Acidic residues" evidence="1">
    <location>
        <begin position="759"/>
        <end position="769"/>
    </location>
</feature>
<feature type="region of interest" description="Disordered" evidence="1">
    <location>
        <begin position="592"/>
        <end position="623"/>
    </location>
</feature>
<proteinExistence type="predicted"/>
<feature type="compositionally biased region" description="Polar residues" evidence="1">
    <location>
        <begin position="136"/>
        <end position="151"/>
    </location>
</feature>
<feature type="compositionally biased region" description="Polar residues" evidence="1">
    <location>
        <begin position="736"/>
        <end position="749"/>
    </location>
</feature>
<feature type="compositionally biased region" description="Polar residues" evidence="1">
    <location>
        <begin position="460"/>
        <end position="498"/>
    </location>
</feature>
<feature type="compositionally biased region" description="Low complexity" evidence="1">
    <location>
        <begin position="167"/>
        <end position="203"/>
    </location>
</feature>
<evidence type="ECO:0000256" key="1">
    <source>
        <dbReference type="SAM" id="MobiDB-lite"/>
    </source>
</evidence>
<name>A0ABQ9X8C9_9EUKA</name>
<comment type="caution">
    <text evidence="2">The sequence shown here is derived from an EMBL/GenBank/DDBJ whole genome shotgun (WGS) entry which is preliminary data.</text>
</comment>
<feature type="compositionally biased region" description="Basic residues" evidence="1">
    <location>
        <begin position="711"/>
        <end position="723"/>
    </location>
</feature>
<evidence type="ECO:0000313" key="3">
    <source>
        <dbReference type="Proteomes" id="UP001281761"/>
    </source>
</evidence>
<evidence type="ECO:0000313" key="2">
    <source>
        <dbReference type="EMBL" id="KAK2948538.1"/>
    </source>
</evidence>
<sequence>MSKSDPTVLASLRTKGDGGISFFPKQIDFGVVSKETHWGMKFYLAMTSGKKEQPKLVIHPPLHKDLQIEIDVTTQYICMTLHLFSTIAHHVRSSLTISSPQLTVKVAITATVVTVDEWRRHRKDNKLKGVLPSPSQPFIMNPSNTELPRIPSSTPAQYSFSFLQRNLTSPRPQSSTSPQSTSPLSNHSPRSTPTPTFSPQPQTLAYSSPKTSVSSTEKNKRWNTSFHNDFLHPVQIDMLAVAQSQLLDMSTLKIPENSTFQSSSRHPPLPPPSLITQTSGAVPTMQPQFSLASPHFQDQSTDIHSSEHTYVFLDDKTGVKVQPSANPSPLSQSNAPLLITMDAIESGLIDIKSRGRVESHGSIISRPLSRGYATPSSSYISDADSWDLESPAEVSSGHKSARKTEEVNTEILSLHPELKQFMEGKSTPKKSSFRIPATVPEEDLNWSDLDSLDSDSDSSVISQPKPTEILNKNTPASVRSVQPLTTPSPFVTRQTRSGTLRHPVIPPPPDMSRRILNQRRTMSVSSQKRDEMILKLAMYSDMSRKETERMIPNIASVVTPKLPLSRNGRTLPDPSISFAQTPLSCFSSVFDPSTPIPHPQEDKLMSKWNDDVSSSSESESDLFSDADDDVFEKAVAAFKQNKTNLNRSRALIPQAYLSAPKVENGEETTRSITPDSWVIVSDSDGNESIHENTDMPMFDVIANKWIVRRGGERKKARRKKKQALKATPKNEDDSWEAQTTSGATSPQSKHPSPHSGFSDSDDGSEDESDSAWLYESDSSMLDNERYTGTADFEIGEERLKQMLKQSELWQPLGERFGKVTIDLSIIFSVPYPPPFD</sequence>